<dbReference type="Pfam" id="PF13193">
    <property type="entry name" value="AMP-binding_C"/>
    <property type="match status" value="1"/>
</dbReference>
<dbReference type="InterPro" id="IPR006162">
    <property type="entry name" value="Ppantetheine_attach_site"/>
</dbReference>
<dbReference type="InterPro" id="IPR025110">
    <property type="entry name" value="AMP-bd_C"/>
</dbReference>
<dbReference type="PROSITE" id="PS00012">
    <property type="entry name" value="PHOSPHOPANTETHEINE"/>
    <property type="match status" value="1"/>
</dbReference>
<dbReference type="Pfam" id="PF00501">
    <property type="entry name" value="AMP-binding"/>
    <property type="match status" value="1"/>
</dbReference>
<gene>
    <name evidence="3" type="ORF">GPY61_20405</name>
</gene>
<dbReference type="PANTHER" id="PTHR43767">
    <property type="entry name" value="LONG-CHAIN-FATTY-ACID--COA LIGASE"/>
    <property type="match status" value="1"/>
</dbReference>
<protein>
    <submittedName>
        <fullName evidence="3">AMP-binding protein</fullName>
    </submittedName>
</protein>
<name>A0A7X3G241_9BURK</name>
<dbReference type="EMBL" id="WSES01000006">
    <property type="protein sequence ID" value="MVW62301.1"/>
    <property type="molecule type" value="Genomic_DNA"/>
</dbReference>
<dbReference type="RefSeq" id="WP_160409846.1">
    <property type="nucleotide sequence ID" value="NZ_WSES01000006.1"/>
</dbReference>
<reference evidence="3 4" key="1">
    <citation type="submission" date="2019-12" db="EMBL/GenBank/DDBJ databases">
        <authorList>
            <person name="Li C."/>
            <person name="Zhao J."/>
        </authorList>
    </citation>
    <scope>NUCLEOTIDE SEQUENCE [LARGE SCALE GENOMIC DNA]</scope>
    <source>
        <strain evidence="3 4">NEAU-DD11</strain>
    </source>
</reference>
<keyword evidence="4" id="KW-1185">Reference proteome</keyword>
<dbReference type="InterPro" id="IPR042099">
    <property type="entry name" value="ANL_N_sf"/>
</dbReference>
<evidence type="ECO:0000259" key="2">
    <source>
        <dbReference type="Pfam" id="PF13193"/>
    </source>
</evidence>
<feature type="domain" description="AMP-binding enzyme C-terminal" evidence="2">
    <location>
        <begin position="347"/>
        <end position="420"/>
    </location>
</feature>
<dbReference type="InterPro" id="IPR050237">
    <property type="entry name" value="ATP-dep_AMP-bd_enzyme"/>
</dbReference>
<evidence type="ECO:0000259" key="1">
    <source>
        <dbReference type="Pfam" id="PF00501"/>
    </source>
</evidence>
<accession>A0A7X3G241</accession>
<sequence length="429" mass="45843">MPGRSHSASSATGRGACPDAWWTRGDALRRVVTDLLAAELAQMRPGRPASTALWLPETQFVRDLGVDSLELMGLGTALVETLHLQHGGIDEQLLSRPCSGDWIASARAGLDACAAAGVGTDEAALTFRTSGSSGSPKRCTHALAMLEQEVAVLASLVPGRRRVLSAVPSHHIYGFLFTVLMPRWLAGAAEPVEVIDVRRAGPAALASLMRPGDLVVAHPGWWEAAARVTPAFGADIVGVTSTAPCPDALAAALAAAGLRLLQVYGSSETAGVGWRDRADEPFTLLPYWSRTDDPATLARTLPDGMPRRYPLQDRLDWSDGTHFLPAGRIDDAVQVGGMNVFPAYVADVLARHPQVRETAVRLMRPDEGRRLKAFVVPQPGADADALRADLPAWIAERLTAPERPAAWTFGPRLPRQASGKPADWIIDAE</sequence>
<evidence type="ECO:0000313" key="4">
    <source>
        <dbReference type="Proteomes" id="UP000443353"/>
    </source>
</evidence>
<dbReference type="PANTHER" id="PTHR43767:SF1">
    <property type="entry name" value="NONRIBOSOMAL PEPTIDE SYNTHASE PES1 (EUROFUNG)-RELATED"/>
    <property type="match status" value="1"/>
</dbReference>
<comment type="caution">
    <text evidence="3">The sequence shown here is derived from an EMBL/GenBank/DDBJ whole genome shotgun (WGS) entry which is preliminary data.</text>
</comment>
<dbReference type="AlphaFoldDB" id="A0A7X3G241"/>
<dbReference type="Gene3D" id="3.30.300.30">
    <property type="match status" value="1"/>
</dbReference>
<dbReference type="Proteomes" id="UP000443353">
    <property type="component" value="Unassembled WGS sequence"/>
</dbReference>
<proteinExistence type="predicted"/>
<dbReference type="GO" id="GO:0016878">
    <property type="term" value="F:acid-thiol ligase activity"/>
    <property type="evidence" value="ECO:0007669"/>
    <property type="project" value="UniProtKB-ARBA"/>
</dbReference>
<evidence type="ECO:0000313" key="3">
    <source>
        <dbReference type="EMBL" id="MVW62301.1"/>
    </source>
</evidence>
<feature type="domain" description="AMP-dependent synthetase/ligase" evidence="1">
    <location>
        <begin position="113"/>
        <end position="275"/>
    </location>
</feature>
<dbReference type="SUPFAM" id="SSF56801">
    <property type="entry name" value="Acetyl-CoA synthetase-like"/>
    <property type="match status" value="1"/>
</dbReference>
<dbReference type="InterPro" id="IPR000873">
    <property type="entry name" value="AMP-dep_synth/lig_dom"/>
</dbReference>
<dbReference type="Gene3D" id="3.40.50.12780">
    <property type="entry name" value="N-terminal domain of ligase-like"/>
    <property type="match status" value="1"/>
</dbReference>
<dbReference type="InterPro" id="IPR045851">
    <property type="entry name" value="AMP-bd_C_sf"/>
</dbReference>
<organism evidence="3 4">
    <name type="scientific">Massilia cellulosiltytica</name>
    <dbReference type="NCBI Taxonomy" id="2683234"/>
    <lineage>
        <taxon>Bacteria</taxon>
        <taxon>Pseudomonadati</taxon>
        <taxon>Pseudomonadota</taxon>
        <taxon>Betaproteobacteria</taxon>
        <taxon>Burkholderiales</taxon>
        <taxon>Oxalobacteraceae</taxon>
        <taxon>Telluria group</taxon>
        <taxon>Massilia</taxon>
    </lineage>
</organism>